<evidence type="ECO:0000256" key="5">
    <source>
        <dbReference type="ARBA" id="ARBA00023004"/>
    </source>
</evidence>
<dbReference type="EMBL" id="QRYC01000002">
    <property type="protein sequence ID" value="RGU58429.1"/>
    <property type="molecule type" value="Genomic_DNA"/>
</dbReference>
<dbReference type="InterPro" id="IPR007197">
    <property type="entry name" value="rSAM"/>
</dbReference>
<dbReference type="GO" id="GO:0046872">
    <property type="term" value="F:metal ion binding"/>
    <property type="evidence" value="ECO:0007669"/>
    <property type="project" value="UniProtKB-KW"/>
</dbReference>
<keyword evidence="6" id="KW-0411">Iron-sulfur</keyword>
<dbReference type="AlphaFoldDB" id="A0A412TXB5"/>
<sequence>MEKIFTLSKYSIITKLEADDNYMLVHGYTGAVDIVSKEVGKSLNTMKIFSKKNVPFSENTFDILVSRGYLTNKTQEQEQEYVTRMGNVMYKLNKVNDVYMFLVAYDCNFRCPYCFEETIAKKGNQWSRKVFTKDMVDKAYNAMNQIWSGRKQPTSSIILYGGEPLLASNKDIVSYIVNKGVDLGYKFDAITNGYDLDHFEDMLGPNRIEKLQITIDGTKDRHNLTRIHYKENNANQQLKTSSDS</sequence>
<evidence type="ECO:0000256" key="2">
    <source>
        <dbReference type="ARBA" id="ARBA00022485"/>
    </source>
</evidence>
<dbReference type="PANTHER" id="PTHR43787:SF3">
    <property type="entry name" value="ARYLSULFATASE REGULATORY PROTEIN"/>
    <property type="match status" value="1"/>
</dbReference>
<dbReference type="SFLD" id="SFLDS00029">
    <property type="entry name" value="Radical_SAM"/>
    <property type="match status" value="1"/>
</dbReference>
<name>A0A412TXB5_9BACT</name>
<protein>
    <submittedName>
        <fullName evidence="7">4Fe-4S cluster-binding domain-containing protein</fullName>
    </submittedName>
</protein>
<dbReference type="InterPro" id="IPR058240">
    <property type="entry name" value="rSAM_sf"/>
</dbReference>
<dbReference type="RefSeq" id="WP_118159894.1">
    <property type="nucleotide sequence ID" value="NZ_QRYC01000002.1"/>
</dbReference>
<organism evidence="7 8">
    <name type="scientific">Odoribacter splanchnicus</name>
    <dbReference type="NCBI Taxonomy" id="28118"/>
    <lineage>
        <taxon>Bacteria</taxon>
        <taxon>Pseudomonadati</taxon>
        <taxon>Bacteroidota</taxon>
        <taxon>Bacteroidia</taxon>
        <taxon>Bacteroidales</taxon>
        <taxon>Odoribacteraceae</taxon>
        <taxon>Odoribacter</taxon>
    </lineage>
</organism>
<keyword evidence="4" id="KW-0479">Metal-binding</keyword>
<reference evidence="7 8" key="1">
    <citation type="submission" date="2018-08" db="EMBL/GenBank/DDBJ databases">
        <title>A genome reference for cultivated species of the human gut microbiota.</title>
        <authorList>
            <person name="Zou Y."/>
            <person name="Xue W."/>
            <person name="Luo G."/>
        </authorList>
    </citation>
    <scope>NUCLEOTIDE SEQUENCE [LARGE SCALE GENOMIC DNA]</scope>
    <source>
        <strain evidence="7 8">AF16-14</strain>
    </source>
</reference>
<dbReference type="InterPro" id="IPR000385">
    <property type="entry name" value="MoaA_NifB_PqqE_Fe-S-bd_CS"/>
</dbReference>
<gene>
    <name evidence="7" type="ORF">DWW57_01560</name>
</gene>
<dbReference type="PANTHER" id="PTHR43787">
    <property type="entry name" value="FEMO COFACTOR BIOSYNTHESIS PROTEIN NIFB-RELATED"/>
    <property type="match status" value="1"/>
</dbReference>
<evidence type="ECO:0000256" key="3">
    <source>
        <dbReference type="ARBA" id="ARBA00022691"/>
    </source>
</evidence>
<evidence type="ECO:0000313" key="7">
    <source>
        <dbReference type="EMBL" id="RGU58429.1"/>
    </source>
</evidence>
<keyword evidence="5" id="KW-0408">Iron</keyword>
<dbReference type="CDD" id="cd01335">
    <property type="entry name" value="Radical_SAM"/>
    <property type="match status" value="1"/>
</dbReference>
<accession>A0A412TXB5</accession>
<evidence type="ECO:0000256" key="6">
    <source>
        <dbReference type="ARBA" id="ARBA00023014"/>
    </source>
</evidence>
<dbReference type="UniPathway" id="UPA00782"/>
<dbReference type="GO" id="GO:0051539">
    <property type="term" value="F:4 iron, 4 sulfur cluster binding"/>
    <property type="evidence" value="ECO:0007669"/>
    <property type="project" value="UniProtKB-KW"/>
</dbReference>
<dbReference type="Pfam" id="PF13353">
    <property type="entry name" value="Fer4_12"/>
    <property type="match status" value="1"/>
</dbReference>
<comment type="caution">
    <text evidence="7">The sequence shown here is derived from an EMBL/GenBank/DDBJ whole genome shotgun (WGS) entry which is preliminary data.</text>
</comment>
<keyword evidence="3" id="KW-0949">S-adenosyl-L-methionine</keyword>
<dbReference type="PROSITE" id="PS01305">
    <property type="entry name" value="MOAA_NIFB_PQQE"/>
    <property type="match status" value="1"/>
</dbReference>
<evidence type="ECO:0000256" key="4">
    <source>
        <dbReference type="ARBA" id="ARBA00022723"/>
    </source>
</evidence>
<evidence type="ECO:0000313" key="8">
    <source>
        <dbReference type="Proteomes" id="UP000284243"/>
    </source>
</evidence>
<comment type="cofactor">
    <cofactor evidence="1">
        <name>[4Fe-4S] cluster</name>
        <dbReference type="ChEBI" id="CHEBI:49883"/>
    </cofactor>
</comment>
<dbReference type="GO" id="GO:0003824">
    <property type="term" value="F:catalytic activity"/>
    <property type="evidence" value="ECO:0007669"/>
    <property type="project" value="InterPro"/>
</dbReference>
<evidence type="ECO:0000256" key="1">
    <source>
        <dbReference type="ARBA" id="ARBA00001966"/>
    </source>
</evidence>
<dbReference type="Gene3D" id="3.20.20.70">
    <property type="entry name" value="Aldolase class I"/>
    <property type="match status" value="1"/>
</dbReference>
<dbReference type="InterPro" id="IPR013785">
    <property type="entry name" value="Aldolase_TIM"/>
</dbReference>
<keyword evidence="2" id="KW-0004">4Fe-4S</keyword>
<dbReference type="Proteomes" id="UP000284243">
    <property type="component" value="Unassembled WGS sequence"/>
</dbReference>
<dbReference type="SUPFAM" id="SSF102114">
    <property type="entry name" value="Radical SAM enzymes"/>
    <property type="match status" value="1"/>
</dbReference>
<proteinExistence type="predicted"/>
<dbReference type="SFLD" id="SFLDG01067">
    <property type="entry name" value="SPASM/twitch_domain_containing"/>
    <property type="match status" value="1"/>
</dbReference>